<feature type="domain" description="ABC transmembrane type-1" evidence="12">
    <location>
        <begin position="6"/>
        <end position="210"/>
    </location>
</feature>
<dbReference type="PROSITE" id="PS50928">
    <property type="entry name" value="ABC_TM1"/>
    <property type="match status" value="1"/>
</dbReference>
<keyword evidence="14" id="KW-1185">Reference proteome</keyword>
<dbReference type="PANTHER" id="PTHR30183:SF8">
    <property type="entry name" value="MOLYBDENUM TRANSPORT SYSTEM PERMEASE"/>
    <property type="match status" value="1"/>
</dbReference>
<dbReference type="RefSeq" id="WP_041885421.1">
    <property type="nucleotide sequence ID" value="NZ_CP157278.1"/>
</dbReference>
<dbReference type="AlphaFoldDB" id="A0A0D0GLJ3"/>
<dbReference type="Proteomes" id="UP000032049">
    <property type="component" value="Unassembled WGS sequence"/>
</dbReference>
<evidence type="ECO:0000256" key="5">
    <source>
        <dbReference type="ARBA" id="ARBA00022475"/>
    </source>
</evidence>
<comment type="caution">
    <text evidence="13">The sequence shown here is derived from an EMBL/GenBank/DDBJ whole genome shotgun (WGS) entry which is preliminary data.</text>
</comment>
<keyword evidence="8 10" id="KW-1133">Transmembrane helix</keyword>
<keyword evidence="4 10" id="KW-0813">Transport</keyword>
<dbReference type="OrthoDB" id="9795403at2"/>
<feature type="transmembrane region" description="Helical" evidence="10">
    <location>
        <begin position="41"/>
        <end position="63"/>
    </location>
</feature>
<evidence type="ECO:0000256" key="8">
    <source>
        <dbReference type="ARBA" id="ARBA00022989"/>
    </source>
</evidence>
<feature type="transmembrane region" description="Helical" evidence="10">
    <location>
        <begin position="6"/>
        <end position="29"/>
    </location>
</feature>
<comment type="function">
    <text evidence="1 11">Part of the binding-protein-dependent transport system for molybdenum; probably responsible for the translocation of the substrate across the membrane.</text>
</comment>
<dbReference type="NCBIfam" id="TIGR02141">
    <property type="entry name" value="modB_ABC"/>
    <property type="match status" value="1"/>
</dbReference>
<evidence type="ECO:0000313" key="14">
    <source>
        <dbReference type="Proteomes" id="UP000032049"/>
    </source>
</evidence>
<evidence type="ECO:0000256" key="4">
    <source>
        <dbReference type="ARBA" id="ARBA00022448"/>
    </source>
</evidence>
<dbReference type="EMBL" id="JXRA01000108">
    <property type="protein sequence ID" value="KIO75271.1"/>
    <property type="molecule type" value="Genomic_DNA"/>
</dbReference>
<proteinExistence type="inferred from homology"/>
<dbReference type="GO" id="GO:0015098">
    <property type="term" value="F:molybdate ion transmembrane transporter activity"/>
    <property type="evidence" value="ECO:0007669"/>
    <property type="project" value="UniProtKB-UniRule"/>
</dbReference>
<evidence type="ECO:0000256" key="1">
    <source>
        <dbReference type="ARBA" id="ARBA00002949"/>
    </source>
</evidence>
<feature type="transmembrane region" description="Helical" evidence="10">
    <location>
        <begin position="75"/>
        <end position="99"/>
    </location>
</feature>
<evidence type="ECO:0000313" key="13">
    <source>
        <dbReference type="EMBL" id="KIO75271.1"/>
    </source>
</evidence>
<keyword evidence="5 11" id="KW-1003">Cell membrane</keyword>
<dbReference type="SUPFAM" id="SSF161098">
    <property type="entry name" value="MetI-like"/>
    <property type="match status" value="1"/>
</dbReference>
<organism evidence="13 14">
    <name type="scientific">Pedobacter lusitanus</name>
    <dbReference type="NCBI Taxonomy" id="1503925"/>
    <lineage>
        <taxon>Bacteria</taxon>
        <taxon>Pseudomonadati</taxon>
        <taxon>Bacteroidota</taxon>
        <taxon>Sphingobacteriia</taxon>
        <taxon>Sphingobacteriales</taxon>
        <taxon>Sphingobacteriaceae</taxon>
        <taxon>Pedobacter</taxon>
    </lineage>
</organism>
<gene>
    <name evidence="13" type="ORF">TH53_21445</name>
</gene>
<name>A0A0D0GLJ3_9SPHI</name>
<evidence type="ECO:0000256" key="6">
    <source>
        <dbReference type="ARBA" id="ARBA00022505"/>
    </source>
</evidence>
<keyword evidence="7 10" id="KW-0812">Transmembrane</keyword>
<keyword evidence="6 11" id="KW-0500">Molybdenum</keyword>
<dbReference type="GO" id="GO:0005886">
    <property type="term" value="C:plasma membrane"/>
    <property type="evidence" value="ECO:0007669"/>
    <property type="project" value="UniProtKB-SubCell"/>
</dbReference>
<protein>
    <recommendedName>
        <fullName evidence="11">Molybdenum transport system permease</fullName>
    </recommendedName>
</protein>
<comment type="similarity">
    <text evidence="3 11">Belongs to the binding-protein-dependent transport system permease family. CysTW subfamily.</text>
</comment>
<evidence type="ECO:0000256" key="2">
    <source>
        <dbReference type="ARBA" id="ARBA00004651"/>
    </source>
</evidence>
<accession>A0A0D0GLJ3</accession>
<feature type="transmembrane region" description="Helical" evidence="10">
    <location>
        <begin position="195"/>
        <end position="213"/>
    </location>
</feature>
<evidence type="ECO:0000256" key="10">
    <source>
        <dbReference type="RuleBase" id="RU363032"/>
    </source>
</evidence>
<evidence type="ECO:0000256" key="7">
    <source>
        <dbReference type="ARBA" id="ARBA00022692"/>
    </source>
</evidence>
<reference evidence="13 14" key="1">
    <citation type="submission" date="2015-01" db="EMBL/GenBank/DDBJ databases">
        <title>Draft genome sequence of Pedobacter sp. NL19 isolated from sludge of an effluent treatment pond in an abandoned uranium mine.</title>
        <authorList>
            <person name="Santos T."/>
            <person name="Caetano T."/>
            <person name="Covas C."/>
            <person name="Cruz A."/>
            <person name="Mendo S."/>
        </authorList>
    </citation>
    <scope>NUCLEOTIDE SEQUENCE [LARGE SCALE GENOMIC DNA]</scope>
    <source>
        <strain evidence="13 14">NL19</strain>
    </source>
</reference>
<dbReference type="PANTHER" id="PTHR30183">
    <property type="entry name" value="MOLYBDENUM TRANSPORT SYSTEM PERMEASE PROTEIN MODB"/>
    <property type="match status" value="1"/>
</dbReference>
<dbReference type="InterPro" id="IPR011867">
    <property type="entry name" value="ModB_ABC"/>
</dbReference>
<evidence type="ECO:0000256" key="11">
    <source>
        <dbReference type="RuleBase" id="RU365097"/>
    </source>
</evidence>
<evidence type="ECO:0000256" key="9">
    <source>
        <dbReference type="ARBA" id="ARBA00023136"/>
    </source>
</evidence>
<dbReference type="InterPro" id="IPR000515">
    <property type="entry name" value="MetI-like"/>
</dbReference>
<dbReference type="InterPro" id="IPR035906">
    <property type="entry name" value="MetI-like_sf"/>
</dbReference>
<sequence>MEWTPIWLSLKLAACTTIILFVIGIPLAYWLSRRSSMVKVVIEAVLTMPLVLPPSVLGFYLLLTFSPNSVLGNWLHTYFNISLVFSFEGLVVASVIYSLPFMVSPVKSALVHLPASLAEASYTMGKSRLETFYRIQLPSIKASLWTATVLTFAHTLGEFGVVLMIGGKLEGVTKVASIAVYDAVDNNQYKEANQYSMVLFAITFIIVILVFVLNRNSVRGPLE</sequence>
<feature type="transmembrane region" description="Helical" evidence="10">
    <location>
        <begin position="144"/>
        <end position="165"/>
    </location>
</feature>
<dbReference type="Pfam" id="PF00528">
    <property type="entry name" value="BPD_transp_1"/>
    <property type="match status" value="1"/>
</dbReference>
<evidence type="ECO:0000259" key="12">
    <source>
        <dbReference type="PROSITE" id="PS50928"/>
    </source>
</evidence>
<dbReference type="STRING" id="1503925.TH53_21445"/>
<comment type="subcellular location">
    <subcellularLocation>
        <location evidence="2 10">Cell membrane</location>
        <topology evidence="2 10">Multi-pass membrane protein</topology>
    </subcellularLocation>
</comment>
<dbReference type="Gene3D" id="1.10.3720.10">
    <property type="entry name" value="MetI-like"/>
    <property type="match status" value="1"/>
</dbReference>
<evidence type="ECO:0000256" key="3">
    <source>
        <dbReference type="ARBA" id="ARBA00007069"/>
    </source>
</evidence>
<dbReference type="CDD" id="cd06261">
    <property type="entry name" value="TM_PBP2"/>
    <property type="match status" value="1"/>
</dbReference>
<keyword evidence="9 10" id="KW-0472">Membrane</keyword>